<dbReference type="InterPro" id="IPR003362">
    <property type="entry name" value="Bact_transf"/>
</dbReference>
<accession>A0ABV4TFM6</accession>
<name>A0ABV4TFM6_9FLAO</name>
<evidence type="ECO:0000259" key="3">
    <source>
        <dbReference type="Pfam" id="PF02397"/>
    </source>
</evidence>
<protein>
    <submittedName>
        <fullName evidence="4">Sugar transferase</fullName>
        <ecNumber evidence="4">2.7.8.-</ecNumber>
    </submittedName>
</protein>
<dbReference type="Proteomes" id="UP001574170">
    <property type="component" value="Unassembled WGS sequence"/>
</dbReference>
<dbReference type="EMBL" id="JBCFQK010000001">
    <property type="protein sequence ID" value="MFA9192779.1"/>
    <property type="molecule type" value="Genomic_DNA"/>
</dbReference>
<comment type="similarity">
    <text evidence="1">Belongs to the bacterial sugar transferase family.</text>
</comment>
<comment type="caution">
    <text evidence="4">The sequence shown here is derived from an EMBL/GenBank/DDBJ whole genome shotgun (WGS) entry which is preliminary data.</text>
</comment>
<evidence type="ECO:0000256" key="1">
    <source>
        <dbReference type="ARBA" id="ARBA00006464"/>
    </source>
</evidence>
<reference evidence="4 5" key="1">
    <citation type="submission" date="2024-04" db="EMBL/GenBank/DDBJ databases">
        <title>New Clade of Flavobacterium.</title>
        <authorList>
            <person name="Matos L."/>
            <person name="Proenca D.N."/>
            <person name="Fransisco R.M."/>
            <person name="Chung A.P."/>
            <person name="Maccario L."/>
            <person name="Sorensen S.J."/>
            <person name="Morais P.V."/>
        </authorList>
    </citation>
    <scope>NUCLEOTIDE SEQUENCE [LARGE SCALE GENOMIC DNA]</scope>
    <source>
        <strain evidence="4 5">FBOR7N2.3</strain>
    </source>
</reference>
<proteinExistence type="inferred from homology"/>
<dbReference type="RefSeq" id="WP_373389874.1">
    <property type="nucleotide sequence ID" value="NZ_JBCFQK010000001.1"/>
</dbReference>
<dbReference type="PANTHER" id="PTHR30576">
    <property type="entry name" value="COLANIC BIOSYNTHESIS UDP-GLUCOSE LIPID CARRIER TRANSFERASE"/>
    <property type="match status" value="1"/>
</dbReference>
<dbReference type="EC" id="2.7.8.-" evidence="4"/>
<keyword evidence="2" id="KW-1133">Transmembrane helix</keyword>
<sequence length="196" mass="22560">MTRFFDIVFSFFGILFLSPIFIIIYFLIVFESKGGGFYMQNRVGKQGKDFNLYKFRSMSIGSDKTGLITIGGNDSRITKTGLFIRKYKIDELPQLFNVLNGDMSLVGPRPEVRKYVDLYNAEQLEVLRVRPGITDYASIEYANENEILGSVLNPEKVYIEEIMPAKIQFNMKYIKNKGLGEYFKIIILTLGKIIKK</sequence>
<keyword evidence="4" id="KW-0808">Transferase</keyword>
<feature type="domain" description="Bacterial sugar transferase" evidence="3">
    <location>
        <begin position="3"/>
        <end position="194"/>
    </location>
</feature>
<feature type="transmembrane region" description="Helical" evidence="2">
    <location>
        <begin position="7"/>
        <end position="30"/>
    </location>
</feature>
<keyword evidence="2" id="KW-0812">Transmembrane</keyword>
<evidence type="ECO:0000313" key="5">
    <source>
        <dbReference type="Proteomes" id="UP001574170"/>
    </source>
</evidence>
<dbReference type="PANTHER" id="PTHR30576:SF20">
    <property type="entry name" value="QUINOVOSAMINEPHOSPHOTRANSFERAE-RELATED"/>
    <property type="match status" value="1"/>
</dbReference>
<dbReference type="Pfam" id="PF02397">
    <property type="entry name" value="Bac_transf"/>
    <property type="match status" value="1"/>
</dbReference>
<dbReference type="GO" id="GO:0016740">
    <property type="term" value="F:transferase activity"/>
    <property type="evidence" value="ECO:0007669"/>
    <property type="project" value="UniProtKB-KW"/>
</dbReference>
<keyword evidence="2" id="KW-0472">Membrane</keyword>
<evidence type="ECO:0000256" key="2">
    <source>
        <dbReference type="SAM" id="Phobius"/>
    </source>
</evidence>
<organism evidence="4 5">
    <name type="scientific">Flavobacterium magnesitis</name>
    <dbReference type="NCBI Taxonomy" id="3138077"/>
    <lineage>
        <taxon>Bacteria</taxon>
        <taxon>Pseudomonadati</taxon>
        <taxon>Bacteroidota</taxon>
        <taxon>Flavobacteriia</taxon>
        <taxon>Flavobacteriales</taxon>
        <taxon>Flavobacteriaceae</taxon>
        <taxon>Flavobacterium</taxon>
    </lineage>
</organism>
<evidence type="ECO:0000313" key="4">
    <source>
        <dbReference type="EMBL" id="MFA9192779.1"/>
    </source>
</evidence>
<keyword evidence="5" id="KW-1185">Reference proteome</keyword>
<gene>
    <name evidence="4" type="ORF">AAGV33_00065</name>
</gene>